<keyword evidence="1" id="KW-1188">Viral release from host cell</keyword>
<evidence type="ECO:0000313" key="6">
    <source>
        <dbReference type="Proteomes" id="UP000000742"/>
    </source>
</evidence>
<dbReference type="SUPFAM" id="SSF48371">
    <property type="entry name" value="ARM repeat"/>
    <property type="match status" value="1"/>
</dbReference>
<feature type="domain" description="Phage tail tape measure protein" evidence="4">
    <location>
        <begin position="217"/>
        <end position="423"/>
    </location>
</feature>
<evidence type="ECO:0000256" key="2">
    <source>
        <dbReference type="SAM" id="Coils"/>
    </source>
</evidence>
<keyword evidence="3" id="KW-0812">Transmembrane</keyword>
<gene>
    <name evidence="5" type="ordered locus">Aflv_0673</name>
</gene>
<reference evidence="5 6" key="1">
    <citation type="journal article" date="2008" name="Genome Biol.">
        <title>Encapsulated in silica: genome, proteome and physiology of the thermophilic bacterium Anoxybacillus flavithermus WK1.</title>
        <authorList>
            <person name="Saw J.H."/>
            <person name="Mountain B.W."/>
            <person name="Feng L."/>
            <person name="Omelchenko M.V."/>
            <person name="Hou S."/>
            <person name="Saito J.A."/>
            <person name="Stott M.B."/>
            <person name="Li D."/>
            <person name="Zhao G."/>
            <person name="Wu J."/>
            <person name="Galperin M.Y."/>
            <person name="Koonin E.V."/>
            <person name="Makarova K.S."/>
            <person name="Wolf Y.I."/>
            <person name="Rigden D.J."/>
            <person name="Dunfield P.F."/>
            <person name="Wang L."/>
            <person name="Alam M."/>
        </authorList>
    </citation>
    <scope>NUCLEOTIDE SEQUENCE [LARGE SCALE GENOMIC DNA]</scope>
    <source>
        <strain evidence="6">DSM 21510 / WK1</strain>
    </source>
</reference>
<dbReference type="Gene3D" id="1.10.287.1490">
    <property type="match status" value="1"/>
</dbReference>
<keyword evidence="3" id="KW-0472">Membrane</keyword>
<protein>
    <submittedName>
        <fullName evidence="5">Phage-related tail protein</fullName>
    </submittedName>
</protein>
<dbReference type="HOGENOM" id="CLU_002005_2_1_9"/>
<dbReference type="InterPro" id="IPR016024">
    <property type="entry name" value="ARM-type_fold"/>
</dbReference>
<dbReference type="eggNOG" id="COG5412">
    <property type="taxonomic scope" value="Bacteria"/>
</dbReference>
<dbReference type="Gene3D" id="1.20.120.20">
    <property type="entry name" value="Apolipoprotein"/>
    <property type="match status" value="1"/>
</dbReference>
<evidence type="ECO:0000256" key="3">
    <source>
        <dbReference type="SAM" id="Phobius"/>
    </source>
</evidence>
<evidence type="ECO:0000259" key="4">
    <source>
        <dbReference type="Pfam" id="PF10145"/>
    </source>
</evidence>
<dbReference type="STRING" id="491915.Aflv_0673"/>
<dbReference type="eggNOG" id="COG5283">
    <property type="taxonomic scope" value="Bacteria"/>
</dbReference>
<keyword evidence="2" id="KW-0175">Coiled coil</keyword>
<name>B7GIN8_ANOFW</name>
<feature type="transmembrane region" description="Helical" evidence="3">
    <location>
        <begin position="574"/>
        <end position="592"/>
    </location>
</feature>
<feature type="coiled-coil region" evidence="2">
    <location>
        <begin position="33"/>
        <end position="133"/>
    </location>
</feature>
<dbReference type="SUPFAM" id="SSF57997">
    <property type="entry name" value="Tropomyosin"/>
    <property type="match status" value="1"/>
</dbReference>
<dbReference type="Proteomes" id="UP000000742">
    <property type="component" value="Chromosome"/>
</dbReference>
<feature type="coiled-coil region" evidence="2">
    <location>
        <begin position="454"/>
        <end position="481"/>
    </location>
</feature>
<organism evidence="5 6">
    <name type="scientific">Anoxybacillus flavithermus (strain DSM 21510 / WK1)</name>
    <dbReference type="NCBI Taxonomy" id="491915"/>
    <lineage>
        <taxon>Bacteria</taxon>
        <taxon>Bacillati</taxon>
        <taxon>Bacillota</taxon>
        <taxon>Bacilli</taxon>
        <taxon>Bacillales</taxon>
        <taxon>Anoxybacillaceae</taxon>
        <taxon>Anoxybacillus</taxon>
    </lineage>
</organism>
<dbReference type="AlphaFoldDB" id="B7GIN8"/>
<dbReference type="PANTHER" id="PTHR37813">
    <property type="entry name" value="FELS-2 PROPHAGE PROTEIN"/>
    <property type="match status" value="1"/>
</dbReference>
<sequence length="983" mass="104777">MRFLRKGGEKMAETVRGISVVISGDTTKLGKALEDVNKKSKDIQSELRQVERLLKFDPSNTTLLAQKQQLLAQQIENTSEKLNRLKSVQQQVNEQFQRGEISEGQYRAFQREIEKTEGQLRSLQSRLDETNGSIKQNTSTWGQLQDKLHAIGQRAQEIGQRMQAVGQELATSFGAATLAIGGALGIATKKSMDFEAQLSSIKSVSGATGQQMEQLKQLAIEMGAKTKYSGLEAAQGIEELIKAGVSLDDIVKGGLEGALSLATAGELDLAEAAEIASTALNAFKADSLSVSDAANLLAGGANASATSVKELQYGLAQVAAVASGLGLSFKDTTTALALFANNGLKGSDAGTSLKTMLSNLIPKSDAAAGMMKELGIITKDGANSFFDANGNIKSMADIAGILQNALKGLNSEQRQNALYTMFGSDAIRAANILYKEGADGIKNMYNEMSKVTAAQVSEEKMNNLKGRIEELKGAFETAQITIGNALTPAIEVLVKALQGLVDWFNNLSPATQKFVAIGAAITAVIAGLVTAIGVVLAIVGAAASGIGALTAAFGAVSGAIAAAGGALAVLTGPIGIAVAAIAALIAIGVAVYKNWDTIKAKAIEIWGSIREWFNSTLDGIKQFFETTWIQIGEFIISTWESIKQVTTTVWNAIKDAVITILNPFITVVTNLFNGMKNGLQMIFEGLKQYFSGVWEFIKNIFLGAVLLIVDFVTGDFEGLKNDAKAIFENLKNALNSIWEGIKLIFNGAVSAIKGYVSVAWETIKSVTSTVFTAVSNTVTTIWNGITSFFSTAVEIAKTTVVNGFKNMWNSVSEWMNSMKNTIVDVWNAAQQFLANIDLREIGRNIIQGLINGISSMASALWEKVKSIADSVKNALRDALDINSPSRVMRDEIGKWIPIGLAEGIERNMSAVLSATNRMAQATIPNVAGYSGVVSPATATINVPKVAGAKIENHFHFHSTAPTPSEVARKNLQVSRQLAMEWGL</sequence>
<dbReference type="NCBIfam" id="TIGR01760">
    <property type="entry name" value="tape_meas_TP901"/>
    <property type="match status" value="1"/>
</dbReference>
<feature type="transmembrane region" description="Helical" evidence="3">
    <location>
        <begin position="546"/>
        <end position="568"/>
    </location>
</feature>
<accession>B7GIN8</accession>
<dbReference type="InterPro" id="IPR010090">
    <property type="entry name" value="Phage_tape_meas"/>
</dbReference>
<feature type="transmembrane region" description="Helical" evidence="3">
    <location>
        <begin position="514"/>
        <end position="539"/>
    </location>
</feature>
<proteinExistence type="predicted"/>
<dbReference type="EMBL" id="CP000922">
    <property type="protein sequence ID" value="ACJ33053.1"/>
    <property type="molecule type" value="Genomic_DNA"/>
</dbReference>
<keyword evidence="3" id="KW-1133">Transmembrane helix</keyword>
<dbReference type="KEGG" id="afl:Aflv_0673"/>
<evidence type="ECO:0000313" key="5">
    <source>
        <dbReference type="EMBL" id="ACJ33053.1"/>
    </source>
</evidence>
<evidence type="ECO:0000256" key="1">
    <source>
        <dbReference type="ARBA" id="ARBA00022612"/>
    </source>
</evidence>
<dbReference type="PANTHER" id="PTHR37813:SF1">
    <property type="entry name" value="FELS-2 PROPHAGE PROTEIN"/>
    <property type="match status" value="1"/>
</dbReference>
<dbReference type="Pfam" id="PF10145">
    <property type="entry name" value="PhageMin_Tail"/>
    <property type="match status" value="1"/>
</dbReference>